<dbReference type="Proteomes" id="UP000291116">
    <property type="component" value="Unassembled WGS sequence"/>
</dbReference>
<sequence>MVVVVPVLTSPSDSIILSRKRFVARRLRSIASSLPQDAFPVPGSSFPARPDRPGSRPEDLPLVLLGRGSSKPERLLLNR</sequence>
<dbReference type="AlphaFoldDB" id="A0A448ZHI0"/>
<feature type="region of interest" description="Disordered" evidence="1">
    <location>
        <begin position="41"/>
        <end position="79"/>
    </location>
</feature>
<evidence type="ECO:0000313" key="3">
    <source>
        <dbReference type="Proteomes" id="UP000291116"/>
    </source>
</evidence>
<keyword evidence="3" id="KW-1185">Reference proteome</keyword>
<evidence type="ECO:0000313" key="2">
    <source>
        <dbReference type="EMBL" id="VEU41436.1"/>
    </source>
</evidence>
<protein>
    <submittedName>
        <fullName evidence="2">Uncharacterized protein</fullName>
    </submittedName>
</protein>
<reference evidence="2 3" key="1">
    <citation type="submission" date="2019-01" db="EMBL/GenBank/DDBJ databases">
        <authorList>
            <person name="Ferrante I. M."/>
        </authorList>
    </citation>
    <scope>NUCLEOTIDE SEQUENCE [LARGE SCALE GENOMIC DNA]</scope>
    <source>
        <strain evidence="2 3">B856</strain>
    </source>
</reference>
<proteinExistence type="predicted"/>
<organism evidence="2 3">
    <name type="scientific">Pseudo-nitzschia multistriata</name>
    <dbReference type="NCBI Taxonomy" id="183589"/>
    <lineage>
        <taxon>Eukaryota</taxon>
        <taxon>Sar</taxon>
        <taxon>Stramenopiles</taxon>
        <taxon>Ochrophyta</taxon>
        <taxon>Bacillariophyta</taxon>
        <taxon>Bacillariophyceae</taxon>
        <taxon>Bacillariophycidae</taxon>
        <taxon>Bacillariales</taxon>
        <taxon>Bacillariaceae</taxon>
        <taxon>Pseudo-nitzschia</taxon>
    </lineage>
</organism>
<gene>
    <name evidence="2" type="ORF">PSNMU_V1.4_AUG-EV-PASAV3_0083550</name>
</gene>
<evidence type="ECO:0000256" key="1">
    <source>
        <dbReference type="SAM" id="MobiDB-lite"/>
    </source>
</evidence>
<feature type="compositionally biased region" description="Basic and acidic residues" evidence="1">
    <location>
        <begin position="70"/>
        <end position="79"/>
    </location>
</feature>
<feature type="compositionally biased region" description="Basic and acidic residues" evidence="1">
    <location>
        <begin position="49"/>
        <end position="59"/>
    </location>
</feature>
<name>A0A448ZHI0_9STRA</name>
<dbReference type="EMBL" id="CAACVS010000351">
    <property type="protein sequence ID" value="VEU41436.1"/>
    <property type="molecule type" value="Genomic_DNA"/>
</dbReference>
<accession>A0A448ZHI0</accession>